<feature type="region of interest" description="Disordered" evidence="1">
    <location>
        <begin position="898"/>
        <end position="944"/>
    </location>
</feature>
<feature type="compositionally biased region" description="Low complexity" evidence="1">
    <location>
        <begin position="630"/>
        <end position="649"/>
    </location>
</feature>
<dbReference type="OrthoDB" id="10682828at2759"/>
<evidence type="ECO:0000256" key="1">
    <source>
        <dbReference type="SAM" id="MobiDB-lite"/>
    </source>
</evidence>
<dbReference type="EMBL" id="BDRX01000182">
    <property type="protein sequence ID" value="GBF99951.1"/>
    <property type="molecule type" value="Genomic_DNA"/>
</dbReference>
<feature type="region of interest" description="Disordered" evidence="1">
    <location>
        <begin position="556"/>
        <end position="586"/>
    </location>
</feature>
<feature type="region of interest" description="Disordered" evidence="1">
    <location>
        <begin position="978"/>
        <end position="1001"/>
    </location>
</feature>
<feature type="compositionally biased region" description="Low complexity" evidence="1">
    <location>
        <begin position="789"/>
        <end position="826"/>
    </location>
</feature>
<dbReference type="AlphaFoldDB" id="A0A2V0PJH3"/>
<evidence type="ECO:0000313" key="3">
    <source>
        <dbReference type="Proteomes" id="UP000247498"/>
    </source>
</evidence>
<feature type="compositionally biased region" description="Polar residues" evidence="1">
    <location>
        <begin position="735"/>
        <end position="750"/>
    </location>
</feature>
<comment type="caution">
    <text evidence="2">The sequence shown here is derived from an EMBL/GenBank/DDBJ whole genome shotgun (WGS) entry which is preliminary data.</text>
</comment>
<feature type="compositionally biased region" description="Low complexity" evidence="1">
    <location>
        <begin position="559"/>
        <end position="569"/>
    </location>
</feature>
<feature type="region of interest" description="Disordered" evidence="1">
    <location>
        <begin position="767"/>
        <end position="877"/>
    </location>
</feature>
<feature type="region of interest" description="Disordered" evidence="1">
    <location>
        <begin position="707"/>
        <end position="750"/>
    </location>
</feature>
<feature type="compositionally biased region" description="Gly residues" evidence="1">
    <location>
        <begin position="376"/>
        <end position="406"/>
    </location>
</feature>
<organism evidence="2 3">
    <name type="scientific">Raphidocelis subcapitata</name>
    <dbReference type="NCBI Taxonomy" id="307507"/>
    <lineage>
        <taxon>Eukaryota</taxon>
        <taxon>Viridiplantae</taxon>
        <taxon>Chlorophyta</taxon>
        <taxon>core chlorophytes</taxon>
        <taxon>Chlorophyceae</taxon>
        <taxon>CS clade</taxon>
        <taxon>Sphaeropleales</taxon>
        <taxon>Selenastraceae</taxon>
        <taxon>Raphidocelis</taxon>
    </lineage>
</organism>
<protein>
    <submittedName>
        <fullName evidence="2">Uncharacterized protein</fullName>
    </submittedName>
</protein>
<feature type="compositionally biased region" description="Low complexity" evidence="1">
    <location>
        <begin position="472"/>
        <end position="490"/>
    </location>
</feature>
<keyword evidence="3" id="KW-1185">Reference proteome</keyword>
<proteinExistence type="predicted"/>
<sequence>MAPAGPAGSPKFSQRLAYLLATCENADAADRAADAARELLLALGCSQARGALLDVLKGLDTCSKRAARLRLQLAADVLPRLDAQQLVAFAPWLVKQALQCLSTHCRHDAACTAALAELVAGLGARLAEDGEGSDAGAVVDAAGGGPWLFEELLLPLVRSSYRDPEPRRVAAGCAVLEALVAALAGAAGAPRVAVALRAGLAAALEHMWGGSAARRVSAAYAPLRRWAGAVGPARLGAEGARRLAAICCRGAADRDAWQVRREALQTLAALLTMVQADAEPPAPAPEPSNGAVEGVPERTARQASTSSGALEALTALRQRLLDALEGCRHDTVAAVREAAAEARSAAAAMAGRRTSSDPGGWGFSCGGASSWRGTSGGGGGAFNGRGTSGGGALSGRGTSGGGGGWPSPGPPSPQRTRRSPLKTPIAVRTSGVVTSSATGYAAAHRFHRPAPPENGVLDFGIQVFAPPSPTRAQPSAGGASAASPGRPSDSGHLRSSIDAASQTGGGGGEEALGAALPQWSYGGAEGWGAATSSAGGATAVVDEVVARALRSSLPSSVVQQQQQQQQRQQPAEAIPPASRQLSRAPSGLGEALAAVRRASSRVDGLLQELSSGSVGIDAPHAAGGDGGGAPHASSFGGSAQQVSGAGSDAGHVDGRDPSSTAGATGGVAAAEIALADAAASGPVAPEDAALQGLASTLPQLGTLTGLLQQPGRQSAGGQSMSGPSTGTPSTGGQLEATQPRTGWPAGSQSAAGEWQPYVFVLEEQLRQQEAREQGQPGQWQEEVPPPTPLEQLAAWQAEQEQQQQQQQQQQKQLQQPYQPQQGLEQLPEPREQQDSQELQARRRQWAGAHSTVQGGAQADAEAAVRSPHAWEESVEELSGASELLLALSWRLERLARDFGPHEPSEPAEAALATAPSWGGSPPIPALRGTSSPGRAASSGGGAAAVVPPSTLVVLQQEWQEEAEERAWRRCNGRVIGVLRSSGQGTGLPEPPSPSGSSPMRRCWAMQQAAAAAGVPGSLDKLLLSASPPRHSYQGNA</sequence>
<dbReference type="InParanoid" id="A0A2V0PJH3"/>
<dbReference type="Proteomes" id="UP000247498">
    <property type="component" value="Unassembled WGS sequence"/>
</dbReference>
<feature type="compositionally biased region" description="Low complexity" evidence="1">
    <location>
        <begin position="707"/>
        <end position="733"/>
    </location>
</feature>
<feature type="region of interest" description="Disordered" evidence="1">
    <location>
        <begin position="616"/>
        <end position="663"/>
    </location>
</feature>
<name>A0A2V0PJH3_9CHLO</name>
<feature type="region of interest" description="Disordered" evidence="1">
    <location>
        <begin position="376"/>
        <end position="433"/>
    </location>
</feature>
<dbReference type="STRING" id="307507.A0A2V0PJH3"/>
<dbReference type="Gene3D" id="1.25.10.10">
    <property type="entry name" value="Leucine-rich Repeat Variant"/>
    <property type="match status" value="1"/>
</dbReference>
<feature type="region of interest" description="Disordered" evidence="1">
    <location>
        <begin position="446"/>
        <end position="512"/>
    </location>
</feature>
<gene>
    <name evidence="2" type="ORF">Rsub_12644</name>
</gene>
<reference evidence="2 3" key="1">
    <citation type="journal article" date="2018" name="Sci. Rep.">
        <title>Raphidocelis subcapitata (=Pseudokirchneriella subcapitata) provides an insight into genome evolution and environmental adaptations in the Sphaeropleales.</title>
        <authorList>
            <person name="Suzuki S."/>
            <person name="Yamaguchi H."/>
            <person name="Nakajima N."/>
            <person name="Kawachi M."/>
        </authorList>
    </citation>
    <scope>NUCLEOTIDE SEQUENCE [LARGE SCALE GENOMIC DNA]</scope>
    <source>
        <strain evidence="2 3">NIES-35</strain>
    </source>
</reference>
<dbReference type="InterPro" id="IPR011989">
    <property type="entry name" value="ARM-like"/>
</dbReference>
<evidence type="ECO:0000313" key="2">
    <source>
        <dbReference type="EMBL" id="GBF99951.1"/>
    </source>
</evidence>
<accession>A0A2V0PJH3</accession>
<feature type="compositionally biased region" description="Low complexity" evidence="1">
    <location>
        <begin position="927"/>
        <end position="944"/>
    </location>
</feature>